<dbReference type="PROSITE" id="PS50162">
    <property type="entry name" value="RECA_2"/>
    <property type="match status" value="1"/>
</dbReference>
<dbReference type="SUPFAM" id="SSF52540">
    <property type="entry name" value="P-loop containing nucleoside triphosphate hydrolases"/>
    <property type="match status" value="1"/>
</dbReference>
<keyword evidence="5" id="KW-0378">Hydrolase</keyword>
<evidence type="ECO:0000313" key="15">
    <source>
        <dbReference type="Proteomes" id="UP000710815"/>
    </source>
</evidence>
<comment type="caution">
    <text evidence="14">The sequence shown here is derived from an EMBL/GenBank/DDBJ whole genome shotgun (WGS) entry which is preliminary data.</text>
</comment>
<gene>
    <name evidence="11" type="primary">radA</name>
    <name evidence="14" type="ORF">JS533_002455</name>
</gene>
<dbReference type="PRINTS" id="PR01874">
    <property type="entry name" value="DNAREPAIRADA"/>
</dbReference>
<evidence type="ECO:0000256" key="2">
    <source>
        <dbReference type="ARBA" id="ARBA00022741"/>
    </source>
</evidence>
<feature type="region of interest" description="Disordered" evidence="12">
    <location>
        <begin position="40"/>
        <end position="61"/>
    </location>
</feature>
<keyword evidence="10 11" id="KW-0234">DNA repair</keyword>
<keyword evidence="8 11" id="KW-0346">Stress response</keyword>
<dbReference type="Gene3D" id="3.30.230.10">
    <property type="match status" value="1"/>
</dbReference>
<dbReference type="Pfam" id="PF18073">
    <property type="entry name" value="Zn_ribbon_LapB"/>
    <property type="match status" value="1"/>
</dbReference>
<organism evidence="14 15">
    <name type="scientific">Bifidobacterium amazonense</name>
    <dbReference type="NCBI Taxonomy" id="2809027"/>
    <lineage>
        <taxon>Bacteria</taxon>
        <taxon>Bacillati</taxon>
        <taxon>Actinomycetota</taxon>
        <taxon>Actinomycetes</taxon>
        <taxon>Bifidobacteriales</taxon>
        <taxon>Bifidobacteriaceae</taxon>
        <taxon>Bifidobacterium</taxon>
    </lineage>
</organism>
<evidence type="ECO:0000256" key="10">
    <source>
        <dbReference type="ARBA" id="ARBA00023204"/>
    </source>
</evidence>
<dbReference type="InterPro" id="IPR041166">
    <property type="entry name" value="Rubredoxin_2"/>
</dbReference>
<dbReference type="InterPro" id="IPR008269">
    <property type="entry name" value="Lon_proteolytic"/>
</dbReference>
<name>A0ABS9VST8_9BIFI</name>
<reference evidence="14 15" key="1">
    <citation type="journal article" date="2021" name="Environ. Microbiol.">
        <title>Genetic insights into the dark matter of the mammalian gut microbiota through targeted genome reconstruction.</title>
        <authorList>
            <person name="Lugli G.A."/>
            <person name="Alessandri G."/>
            <person name="Milani C."/>
            <person name="Viappiani A."/>
            <person name="Fontana F."/>
            <person name="Tarracchini C."/>
            <person name="Mancabelli L."/>
            <person name="Argentini C."/>
            <person name="Ruiz L."/>
            <person name="Margolles A."/>
            <person name="van Sinderen D."/>
            <person name="Turroni F."/>
            <person name="Ventura M."/>
        </authorList>
    </citation>
    <scope>NUCLEOTIDE SEQUENCE [LARGE SCALE GENOMIC DNA]</scope>
    <source>
        <strain evidence="14 15">MA1</strain>
    </source>
</reference>
<keyword evidence="9 11" id="KW-0238">DNA-binding</keyword>
<evidence type="ECO:0000256" key="8">
    <source>
        <dbReference type="ARBA" id="ARBA00023016"/>
    </source>
</evidence>
<keyword evidence="3 11" id="KW-0227">DNA damage</keyword>
<dbReference type="InterPro" id="IPR020568">
    <property type="entry name" value="Ribosomal_Su5_D2-typ_SF"/>
</dbReference>
<dbReference type="InterPro" id="IPR027417">
    <property type="entry name" value="P-loop_NTPase"/>
</dbReference>
<evidence type="ECO:0000256" key="9">
    <source>
        <dbReference type="ARBA" id="ARBA00023125"/>
    </source>
</evidence>
<feature type="short sequence motif" description="RadA KNRFG motif" evidence="11">
    <location>
        <begin position="299"/>
        <end position="303"/>
    </location>
</feature>
<dbReference type="SMART" id="SM00382">
    <property type="entry name" value="AAA"/>
    <property type="match status" value="1"/>
</dbReference>
<evidence type="ECO:0000256" key="6">
    <source>
        <dbReference type="ARBA" id="ARBA00022833"/>
    </source>
</evidence>
<dbReference type="RefSeq" id="WP_241512967.1">
    <property type="nucleotide sequence ID" value="NZ_JAFEJT020000006.1"/>
</dbReference>
<keyword evidence="6" id="KW-0862">Zinc</keyword>
<evidence type="ECO:0000256" key="5">
    <source>
        <dbReference type="ARBA" id="ARBA00022801"/>
    </source>
</evidence>
<evidence type="ECO:0000256" key="11">
    <source>
        <dbReference type="HAMAP-Rule" id="MF_01498"/>
    </source>
</evidence>
<reference evidence="14 15" key="2">
    <citation type="journal article" date="2021" name="Syst. Appl. Microbiol.">
        <title>Phylogenetic classification of ten novel species belonging to the genus Bifidobacterium comprising B. phasiani sp. nov., B. pongonis sp. nov., B. saguinibicoloris sp. nov., B. colobi sp. nov., B. simiiventris sp. nov., B. santillanense sp. nov., B. miconis sp. nov., B. amazonense sp. nov., B. pluvialisilvae sp. nov., and B. miconisargentati sp. nov.</title>
        <authorList>
            <person name="Lugli G.A."/>
            <person name="Calvete-Torre I."/>
            <person name="Alessandri G."/>
            <person name="Milani C."/>
            <person name="Turroni F."/>
            <person name="Laiolo P."/>
            <person name="Ossiprandi M.C."/>
            <person name="Margolles A."/>
            <person name="Ruiz L."/>
            <person name="Ventura M."/>
        </authorList>
    </citation>
    <scope>NUCLEOTIDE SEQUENCE [LARGE SCALE GENOMIC DNA]</scope>
    <source>
        <strain evidence="14 15">MA1</strain>
    </source>
</reference>
<dbReference type="Gene3D" id="3.40.50.300">
    <property type="entry name" value="P-loop containing nucleotide triphosphate hydrolases"/>
    <property type="match status" value="1"/>
</dbReference>
<evidence type="ECO:0000256" key="3">
    <source>
        <dbReference type="ARBA" id="ARBA00022763"/>
    </source>
</evidence>
<evidence type="ECO:0000256" key="7">
    <source>
        <dbReference type="ARBA" id="ARBA00022840"/>
    </source>
</evidence>
<evidence type="ECO:0000259" key="13">
    <source>
        <dbReference type="PROSITE" id="PS50162"/>
    </source>
</evidence>
<keyword evidence="1 11" id="KW-0479">Metal-binding</keyword>
<dbReference type="PANTHER" id="PTHR32472:SF10">
    <property type="entry name" value="DNA REPAIR PROTEIN RADA-LIKE PROTEIN"/>
    <property type="match status" value="1"/>
</dbReference>
<evidence type="ECO:0000313" key="14">
    <source>
        <dbReference type="EMBL" id="MCH9275140.1"/>
    </source>
</evidence>
<dbReference type="EMBL" id="JAFEJT020000006">
    <property type="protein sequence ID" value="MCH9275140.1"/>
    <property type="molecule type" value="Genomic_DNA"/>
</dbReference>
<dbReference type="SUPFAM" id="SSF54211">
    <property type="entry name" value="Ribosomal protein S5 domain 2-like"/>
    <property type="match status" value="1"/>
</dbReference>
<feature type="domain" description="RecA family profile 1" evidence="13">
    <location>
        <begin position="79"/>
        <end position="262"/>
    </location>
</feature>
<keyword evidence="7 11" id="KW-0067">ATP-binding</keyword>
<dbReference type="Proteomes" id="UP000710815">
    <property type="component" value="Unassembled WGS sequence"/>
</dbReference>
<dbReference type="HAMAP" id="MF_01498">
    <property type="entry name" value="RadA_bact"/>
    <property type="match status" value="1"/>
</dbReference>
<comment type="domain">
    <text evidence="11">The middle region has homology to RecA with ATPase motifs including the RadA KNRFG motif, while the C-terminus is homologous to Lon protease.</text>
</comment>
<comment type="function">
    <text evidence="11">Plays a role in repairing double-strand DNA breaks, probably involving stabilizing or processing branched DNA or blocked replication forks.</text>
</comment>
<accession>A0ABS9VST8</accession>
<evidence type="ECO:0000256" key="1">
    <source>
        <dbReference type="ARBA" id="ARBA00022723"/>
    </source>
</evidence>
<dbReference type="InterPro" id="IPR003593">
    <property type="entry name" value="AAA+_ATPase"/>
</dbReference>
<dbReference type="InterPro" id="IPR014721">
    <property type="entry name" value="Ribsml_uS5_D2-typ_fold_subgr"/>
</dbReference>
<evidence type="ECO:0000256" key="12">
    <source>
        <dbReference type="SAM" id="MobiDB-lite"/>
    </source>
</evidence>
<sequence length="508" mass="53126">MAKTTTQYLCSECGWSGTKWYGRCPECGQWGTIEEFRESKPAVSAQSRTAAPGHTARTTAGDIPERSQARPITQVDTDAVTRMPTGFGEFDRVLGGGIVPGSVVLVAGEPGVGKSTLLLETAGNIARLVAHGIPNDGSVATGDHAANARSHQSPARIGLTHANPVVLYISGEESSAQVRLRAARINAVEDNLLLASTTDLATVLGLIEQERPALAIVDSAQTIVSQNVDGISGGSTQVREVASALIDSAKSLDVPILLVGHVTKDGSIAGPRTLEHLVDVVCQFEGDPDTALRMLRAVKNRFGPTDEVGCFDMSGEGIEEVTDPSGLFLSASAPGGDTADAPVEGTCVTFTVDGHRSLPIEIQSLVTASVLPTPRRAVNGVDSNRIAMLTAVLYRHGKVNLLANDLYVSTIAGGLAKEPACDLAIVAALTSAAKSRPIPRTTCAIGEISLTGQVRPVPRLEYRLREAARLGFTTAVCPSPRRPVNVPGLRLVEVSTLADAMATLGLGR</sequence>
<protein>
    <recommendedName>
        <fullName evidence="11">DNA repair protein RadA</fullName>
    </recommendedName>
</protein>
<dbReference type="PANTHER" id="PTHR32472">
    <property type="entry name" value="DNA REPAIR PROTEIN RADA"/>
    <property type="match status" value="1"/>
</dbReference>
<dbReference type="Pfam" id="PF05362">
    <property type="entry name" value="Lon_C"/>
    <property type="match status" value="1"/>
</dbReference>
<feature type="binding site" evidence="11">
    <location>
        <begin position="108"/>
        <end position="115"/>
    </location>
    <ligand>
        <name>ATP</name>
        <dbReference type="ChEBI" id="CHEBI:30616"/>
    </ligand>
</feature>
<proteinExistence type="inferred from homology"/>
<keyword evidence="4" id="KW-0863">Zinc-finger</keyword>
<comment type="similarity">
    <text evidence="11">Belongs to the RecA family. RadA subfamily.</text>
</comment>
<dbReference type="CDD" id="cd01121">
    <property type="entry name" value="RadA_SMS_N"/>
    <property type="match status" value="1"/>
</dbReference>
<keyword evidence="15" id="KW-1185">Reference proteome</keyword>
<dbReference type="InterPro" id="IPR020588">
    <property type="entry name" value="RecA_ATP-bd"/>
</dbReference>
<dbReference type="InterPro" id="IPR004504">
    <property type="entry name" value="DNA_repair_RadA"/>
</dbReference>
<keyword evidence="2 11" id="KW-0547">Nucleotide-binding</keyword>
<feature type="region of interest" description="Lon-protease-like" evidence="11">
    <location>
        <begin position="405"/>
        <end position="508"/>
    </location>
</feature>
<evidence type="ECO:0000256" key="4">
    <source>
        <dbReference type="ARBA" id="ARBA00022771"/>
    </source>
</evidence>
<dbReference type="Pfam" id="PF13481">
    <property type="entry name" value="AAA_25"/>
    <property type="match status" value="1"/>
</dbReference>